<evidence type="ECO:0000256" key="3">
    <source>
        <dbReference type="SAM" id="Phobius"/>
    </source>
</evidence>
<evidence type="ECO:0000256" key="1">
    <source>
        <dbReference type="ARBA" id="ARBA00004651"/>
    </source>
</evidence>
<feature type="non-terminal residue" evidence="5">
    <location>
        <position position="1"/>
    </location>
</feature>
<feature type="transmembrane region" description="Helical" evidence="3">
    <location>
        <begin position="75"/>
        <end position="96"/>
    </location>
</feature>
<keyword evidence="3" id="KW-0472">Membrane</keyword>
<evidence type="ECO:0000313" key="5">
    <source>
        <dbReference type="EMBL" id="CAG9533945.1"/>
    </source>
</evidence>
<dbReference type="Gene3D" id="1.20.1110.10">
    <property type="entry name" value="Calcium-transporting ATPase, transmembrane domain"/>
    <property type="match status" value="1"/>
</dbReference>
<dbReference type="SUPFAM" id="SSF81665">
    <property type="entry name" value="Calcium ATPase, transmembrane domain M"/>
    <property type="match status" value="1"/>
</dbReference>
<dbReference type="PANTHER" id="PTHR43294:SF21">
    <property type="entry name" value="CATION TRANSPORTING ATPASE"/>
    <property type="match status" value="1"/>
</dbReference>
<name>A0A8J2M2A8_9BILA</name>
<dbReference type="EMBL" id="CAKAEH010001278">
    <property type="protein sequence ID" value="CAG9533945.1"/>
    <property type="molecule type" value="Genomic_DNA"/>
</dbReference>
<keyword evidence="3" id="KW-1133">Transmembrane helix</keyword>
<evidence type="ECO:0000259" key="4">
    <source>
        <dbReference type="Pfam" id="PF00689"/>
    </source>
</evidence>
<reference evidence="5" key="1">
    <citation type="submission" date="2021-09" db="EMBL/GenBank/DDBJ databases">
        <authorList>
            <consortium name="Pathogen Informatics"/>
        </authorList>
    </citation>
    <scope>NUCLEOTIDE SEQUENCE</scope>
</reference>
<accession>A0A8J2M2A8</accession>
<organism evidence="5 6">
    <name type="scientific">Cercopithifilaria johnstoni</name>
    <dbReference type="NCBI Taxonomy" id="2874296"/>
    <lineage>
        <taxon>Eukaryota</taxon>
        <taxon>Metazoa</taxon>
        <taxon>Ecdysozoa</taxon>
        <taxon>Nematoda</taxon>
        <taxon>Chromadorea</taxon>
        <taxon>Rhabditida</taxon>
        <taxon>Spirurina</taxon>
        <taxon>Spiruromorpha</taxon>
        <taxon>Filarioidea</taxon>
        <taxon>Onchocercidae</taxon>
        <taxon>Cercopithifilaria</taxon>
    </lineage>
</organism>
<dbReference type="InterPro" id="IPR050510">
    <property type="entry name" value="Cation_transp_ATPase_P-type"/>
</dbReference>
<dbReference type="InterPro" id="IPR023298">
    <property type="entry name" value="ATPase_P-typ_TM_dom_sf"/>
</dbReference>
<dbReference type="GO" id="GO:0005391">
    <property type="term" value="F:P-type sodium:potassium-exchanging transporter activity"/>
    <property type="evidence" value="ECO:0007669"/>
    <property type="project" value="TreeGrafter"/>
</dbReference>
<dbReference type="Pfam" id="PF00689">
    <property type="entry name" value="Cation_ATPase_C"/>
    <property type="match status" value="1"/>
</dbReference>
<evidence type="ECO:0000313" key="6">
    <source>
        <dbReference type="Proteomes" id="UP000746747"/>
    </source>
</evidence>
<dbReference type="GO" id="GO:0006883">
    <property type="term" value="P:intracellular sodium ion homeostasis"/>
    <property type="evidence" value="ECO:0007669"/>
    <property type="project" value="TreeGrafter"/>
</dbReference>
<dbReference type="OrthoDB" id="3352408at2759"/>
<keyword evidence="3" id="KW-0812">Transmembrane</keyword>
<dbReference type="InterPro" id="IPR006068">
    <property type="entry name" value="ATPase_P-typ_cation-transptr_C"/>
</dbReference>
<keyword evidence="2" id="KW-1003">Cell membrane</keyword>
<dbReference type="AlphaFoldDB" id="A0A8J2M2A8"/>
<dbReference type="GO" id="GO:0036376">
    <property type="term" value="P:sodium ion export across plasma membrane"/>
    <property type="evidence" value="ECO:0007669"/>
    <property type="project" value="TreeGrafter"/>
</dbReference>
<keyword evidence="6" id="KW-1185">Reference proteome</keyword>
<dbReference type="PANTHER" id="PTHR43294">
    <property type="entry name" value="SODIUM/POTASSIUM-TRANSPORTING ATPASE SUBUNIT ALPHA"/>
    <property type="match status" value="1"/>
</dbReference>
<dbReference type="GO" id="GO:1990573">
    <property type="term" value="P:potassium ion import across plasma membrane"/>
    <property type="evidence" value="ECO:0007669"/>
    <property type="project" value="TreeGrafter"/>
</dbReference>
<dbReference type="Proteomes" id="UP000746747">
    <property type="component" value="Unassembled WGS sequence"/>
</dbReference>
<proteinExistence type="predicted"/>
<feature type="domain" description="Cation-transporting P-type ATPase C-terminal" evidence="4">
    <location>
        <begin position="36"/>
        <end position="120"/>
    </location>
</feature>
<evidence type="ECO:0000256" key="2">
    <source>
        <dbReference type="ARBA" id="ARBA00022475"/>
    </source>
</evidence>
<protein>
    <recommendedName>
        <fullName evidence="4">Cation-transporting P-type ATPase C-terminal domain-containing protein</fullName>
    </recommendedName>
</protein>
<dbReference type="GO" id="GO:0030007">
    <property type="term" value="P:intracellular potassium ion homeostasis"/>
    <property type="evidence" value="ECO:0007669"/>
    <property type="project" value="TreeGrafter"/>
</dbReference>
<sequence length="125" mass="14130">YHNIELFDLICTADNYWSRKSENLTINNGNVLTSTEQVYIKGQAAAAWQITLVVSQIFHLYMCTTRGTSLFRHAATNLVSIFAAIIEILLLNLFIYTPFAQSFMETQSPPNEQNYIAATIANYAL</sequence>
<comment type="caution">
    <text evidence="5">The sequence shown here is derived from an EMBL/GenBank/DDBJ whole genome shotgun (WGS) entry which is preliminary data.</text>
</comment>
<gene>
    <name evidence="5" type="ORF">CJOHNSTONI_LOCUS4131</name>
</gene>
<comment type="subcellular location">
    <subcellularLocation>
        <location evidence="1">Cell membrane</location>
        <topology evidence="1">Multi-pass membrane protein</topology>
    </subcellularLocation>
</comment>
<dbReference type="GO" id="GO:0005886">
    <property type="term" value="C:plasma membrane"/>
    <property type="evidence" value="ECO:0007669"/>
    <property type="project" value="UniProtKB-SubCell"/>
</dbReference>
<dbReference type="GO" id="GO:1902600">
    <property type="term" value="P:proton transmembrane transport"/>
    <property type="evidence" value="ECO:0007669"/>
    <property type="project" value="TreeGrafter"/>
</dbReference>